<accession>A0A8B8K1D8</accession>
<keyword evidence="4" id="KW-0862">Zinc</keyword>
<evidence type="ECO:0000256" key="9">
    <source>
        <dbReference type="SAM" id="MobiDB-lite"/>
    </source>
</evidence>
<sequence>MENVCEVTPSKESESSSSPIISITLTQPENVPKSILNDYGPSDSSDIRGQSQSQSNTLPISVDRDDCDAIHDEKKRKMSIVWNHFKKKIINGEEKAICNYCNKQLTAILLREQKKVDGSSTYLSNYHFDLEQSRRDLASMIIIHEYPLSIVDHLGFRAYSEGLQPLFKVSSRNTIKSDIIKIYQNEKLKTMGLLEMIGSIIALTTDMWTASNQKKRFMAITAHYITDDWDMQSRILRMSTYSRNTNDMQSKSKLDIYLEEKKSNGIKYPILQKIAKDILAIPISTVASESAFSTGGRLLSPHRSRLHEDTLEALMYAQSWLKHENEVSIGITGPKQYVNLKDKRLQSFGESDFDEEVIGTGMGMRVPRGYGDGDGD</sequence>
<reference evidence="13" key="2">
    <citation type="submission" date="2025-08" db="UniProtKB">
        <authorList>
            <consortium name="RefSeq"/>
        </authorList>
    </citation>
    <scope>IDENTIFICATION</scope>
    <source>
        <tissue evidence="13">Young leaves</tissue>
    </source>
</reference>
<evidence type="ECO:0000259" key="11">
    <source>
        <dbReference type="Pfam" id="PF05699"/>
    </source>
</evidence>
<keyword evidence="8" id="KW-0539">Nucleus</keyword>
<dbReference type="InterPro" id="IPR012337">
    <property type="entry name" value="RNaseH-like_sf"/>
</dbReference>
<name>A0A8B8K1D8_ABRPR</name>
<dbReference type="InterPro" id="IPR052035">
    <property type="entry name" value="ZnF_BED_domain_contain"/>
</dbReference>
<evidence type="ECO:0000256" key="1">
    <source>
        <dbReference type="ARBA" id="ARBA00004123"/>
    </source>
</evidence>
<feature type="domain" description="BED-type" evidence="10">
    <location>
        <begin position="81"/>
        <end position="106"/>
    </location>
</feature>
<feature type="domain" description="HAT C-terminal dimerisation" evidence="11">
    <location>
        <begin position="260"/>
        <end position="321"/>
    </location>
</feature>
<evidence type="ECO:0000256" key="3">
    <source>
        <dbReference type="ARBA" id="ARBA00022771"/>
    </source>
</evidence>
<evidence type="ECO:0000256" key="7">
    <source>
        <dbReference type="ARBA" id="ARBA00023163"/>
    </source>
</evidence>
<evidence type="ECO:0000256" key="8">
    <source>
        <dbReference type="ARBA" id="ARBA00023242"/>
    </source>
</evidence>
<keyword evidence="2" id="KW-0479">Metal-binding</keyword>
<feature type="region of interest" description="Disordered" evidence="9">
    <location>
        <begin position="1"/>
        <end position="62"/>
    </location>
</feature>
<dbReference type="RefSeq" id="XP_027337525.1">
    <property type="nucleotide sequence ID" value="XM_027481724.1"/>
</dbReference>
<proteinExistence type="predicted"/>
<evidence type="ECO:0000313" key="12">
    <source>
        <dbReference type="Proteomes" id="UP000694853"/>
    </source>
</evidence>
<dbReference type="InterPro" id="IPR003656">
    <property type="entry name" value="Znf_BED"/>
</dbReference>
<reference evidence="12" key="1">
    <citation type="journal article" date="2019" name="Toxins">
        <title>Detection of Abrin-Like and Prepropulchellin-Like Toxin Genes and Transcripts Using Whole Genome Sequencing and Full-Length Transcript Sequencing of Abrus precatorius.</title>
        <authorList>
            <person name="Hovde B.T."/>
            <person name="Daligault H.E."/>
            <person name="Hanschen E.R."/>
            <person name="Kunde Y.A."/>
            <person name="Johnson M.B."/>
            <person name="Starkenburg S.R."/>
            <person name="Johnson S.L."/>
        </authorList>
    </citation>
    <scope>NUCLEOTIDE SEQUENCE [LARGE SCALE GENOMIC DNA]</scope>
</reference>
<gene>
    <name evidence="13" type="primary">LOC113851257</name>
</gene>
<evidence type="ECO:0000256" key="2">
    <source>
        <dbReference type="ARBA" id="ARBA00022723"/>
    </source>
</evidence>
<evidence type="ECO:0000256" key="5">
    <source>
        <dbReference type="ARBA" id="ARBA00023015"/>
    </source>
</evidence>
<protein>
    <submittedName>
        <fullName evidence="13">Zinc finger BED domain-containing protein DAYSLEEPER-like</fullName>
    </submittedName>
</protein>
<dbReference type="AlphaFoldDB" id="A0A8B8K1D8"/>
<keyword evidence="12" id="KW-1185">Reference proteome</keyword>
<dbReference type="GO" id="GO:0003677">
    <property type="term" value="F:DNA binding"/>
    <property type="evidence" value="ECO:0007669"/>
    <property type="project" value="UniProtKB-KW"/>
</dbReference>
<dbReference type="Pfam" id="PF05699">
    <property type="entry name" value="Dimer_Tnp_hAT"/>
    <property type="match status" value="1"/>
</dbReference>
<evidence type="ECO:0000259" key="10">
    <source>
        <dbReference type="Pfam" id="PF02892"/>
    </source>
</evidence>
<dbReference type="OrthoDB" id="1432712at2759"/>
<dbReference type="GO" id="GO:0008270">
    <property type="term" value="F:zinc ion binding"/>
    <property type="evidence" value="ECO:0007669"/>
    <property type="project" value="UniProtKB-KW"/>
</dbReference>
<dbReference type="InterPro" id="IPR008906">
    <property type="entry name" value="HATC_C_dom"/>
</dbReference>
<keyword evidence="7" id="KW-0804">Transcription</keyword>
<organism evidence="12 13">
    <name type="scientific">Abrus precatorius</name>
    <name type="common">Indian licorice</name>
    <name type="synonym">Glycine abrus</name>
    <dbReference type="NCBI Taxonomy" id="3816"/>
    <lineage>
        <taxon>Eukaryota</taxon>
        <taxon>Viridiplantae</taxon>
        <taxon>Streptophyta</taxon>
        <taxon>Embryophyta</taxon>
        <taxon>Tracheophyta</taxon>
        <taxon>Spermatophyta</taxon>
        <taxon>Magnoliopsida</taxon>
        <taxon>eudicotyledons</taxon>
        <taxon>Gunneridae</taxon>
        <taxon>Pentapetalae</taxon>
        <taxon>rosids</taxon>
        <taxon>fabids</taxon>
        <taxon>Fabales</taxon>
        <taxon>Fabaceae</taxon>
        <taxon>Papilionoideae</taxon>
        <taxon>50 kb inversion clade</taxon>
        <taxon>NPAAA clade</taxon>
        <taxon>indigoferoid/millettioid clade</taxon>
        <taxon>Abreae</taxon>
        <taxon>Abrus</taxon>
    </lineage>
</organism>
<dbReference type="GeneID" id="113851257"/>
<feature type="compositionally biased region" description="Polar residues" evidence="9">
    <location>
        <begin position="42"/>
        <end position="59"/>
    </location>
</feature>
<dbReference type="KEGG" id="aprc:113851257"/>
<keyword evidence="3" id="KW-0863">Zinc-finger</keyword>
<dbReference type="GO" id="GO:0005634">
    <property type="term" value="C:nucleus"/>
    <property type="evidence" value="ECO:0007669"/>
    <property type="project" value="UniProtKB-SubCell"/>
</dbReference>
<keyword evidence="5" id="KW-0805">Transcription regulation</keyword>
<evidence type="ECO:0000256" key="6">
    <source>
        <dbReference type="ARBA" id="ARBA00023125"/>
    </source>
</evidence>
<dbReference type="SUPFAM" id="SSF53098">
    <property type="entry name" value="Ribonuclease H-like"/>
    <property type="match status" value="2"/>
</dbReference>
<dbReference type="GO" id="GO:0046983">
    <property type="term" value="F:protein dimerization activity"/>
    <property type="evidence" value="ECO:0007669"/>
    <property type="project" value="InterPro"/>
</dbReference>
<dbReference type="Pfam" id="PF02892">
    <property type="entry name" value="zf-BED"/>
    <property type="match status" value="1"/>
</dbReference>
<evidence type="ECO:0000313" key="13">
    <source>
        <dbReference type="RefSeq" id="XP_027337525.1"/>
    </source>
</evidence>
<dbReference type="Proteomes" id="UP000694853">
    <property type="component" value="Unplaced"/>
</dbReference>
<dbReference type="PANTHER" id="PTHR46481">
    <property type="entry name" value="ZINC FINGER BED DOMAIN-CONTAINING PROTEIN 4"/>
    <property type="match status" value="1"/>
</dbReference>
<comment type="subcellular location">
    <subcellularLocation>
        <location evidence="1">Nucleus</location>
    </subcellularLocation>
</comment>
<dbReference type="PANTHER" id="PTHR46481:SF11">
    <property type="entry name" value="ZINC FINGER BED DOMAIN-CONTAINING PROTEIN RICESLEEPER 2-LIKE"/>
    <property type="match status" value="1"/>
</dbReference>
<keyword evidence="6" id="KW-0238">DNA-binding</keyword>
<evidence type="ECO:0000256" key="4">
    <source>
        <dbReference type="ARBA" id="ARBA00022833"/>
    </source>
</evidence>